<protein>
    <recommendedName>
        <fullName evidence="2">DUF5107 domain-containing protein</fullName>
    </recommendedName>
</protein>
<evidence type="ECO:0000313" key="1">
    <source>
        <dbReference type="EMBL" id="GAG79954.1"/>
    </source>
</evidence>
<dbReference type="EMBL" id="BART01011037">
    <property type="protein sequence ID" value="GAG79954.1"/>
    <property type="molecule type" value="Genomic_DNA"/>
</dbReference>
<gene>
    <name evidence="1" type="ORF">S01H4_23700</name>
</gene>
<dbReference type="AlphaFoldDB" id="X1ADE5"/>
<reference evidence="1" key="1">
    <citation type="journal article" date="2014" name="Front. Microbiol.">
        <title>High frequency of phylogenetically diverse reductive dehalogenase-homologous genes in deep subseafloor sedimentary metagenomes.</title>
        <authorList>
            <person name="Kawai M."/>
            <person name="Futagami T."/>
            <person name="Toyoda A."/>
            <person name="Takaki Y."/>
            <person name="Nishi S."/>
            <person name="Hori S."/>
            <person name="Arai W."/>
            <person name="Tsubouchi T."/>
            <person name="Morono Y."/>
            <person name="Uchiyama I."/>
            <person name="Ito T."/>
            <person name="Fujiyama A."/>
            <person name="Inagaki F."/>
            <person name="Takami H."/>
        </authorList>
    </citation>
    <scope>NUCLEOTIDE SEQUENCE</scope>
    <source>
        <strain evidence="1">Expedition CK06-06</strain>
    </source>
</reference>
<organism evidence="1">
    <name type="scientific">marine sediment metagenome</name>
    <dbReference type="NCBI Taxonomy" id="412755"/>
    <lineage>
        <taxon>unclassified sequences</taxon>
        <taxon>metagenomes</taxon>
        <taxon>ecological metagenomes</taxon>
    </lineage>
</organism>
<accession>X1ADE5</accession>
<feature type="non-terminal residue" evidence="1">
    <location>
        <position position="1"/>
    </location>
</feature>
<proteinExistence type="predicted"/>
<evidence type="ECO:0008006" key="2">
    <source>
        <dbReference type="Google" id="ProtNLM"/>
    </source>
</evidence>
<name>X1ADE5_9ZZZZ</name>
<sequence length="235" mass="27210">KQCKTSHVRIIESNDARVIVHWRYALIDTHYRQARVDPLTKWGDWSDEYYVIYPDGVGIRDITLHSSQPMEPHEFQESIVIIGEGMCPEDVYDLEAVTFMNMKGESYTYSWEIASPKFFLGPKNKNIEIINIKSDTVPFLIVPDGPCVVAGKEFNGKKRRNPHFIPYSYFVKSGSHFPWWNSWPIANIPTDGRFTSVSDRPAHTNVSSMAEWADYEVGPELRRRIYLLVSHLLQL</sequence>
<comment type="caution">
    <text evidence="1">The sequence shown here is derived from an EMBL/GenBank/DDBJ whole genome shotgun (WGS) entry which is preliminary data.</text>
</comment>